<dbReference type="Gene3D" id="1.25.40.280">
    <property type="entry name" value="alix/aip1 like domains"/>
    <property type="match status" value="1"/>
</dbReference>
<dbReference type="GO" id="GO:0000281">
    <property type="term" value="P:mitotic cytokinesis"/>
    <property type="evidence" value="ECO:0007669"/>
    <property type="project" value="TreeGrafter"/>
</dbReference>
<feature type="coiled-coil region" evidence="1">
    <location>
        <begin position="592"/>
        <end position="619"/>
    </location>
</feature>
<dbReference type="InterPro" id="IPR004328">
    <property type="entry name" value="BRO1_dom"/>
</dbReference>
<dbReference type="Pfam" id="PF03097">
    <property type="entry name" value="BRO1"/>
    <property type="match status" value="1"/>
</dbReference>
<keyword evidence="5" id="KW-1185">Reference proteome</keyword>
<sequence length="888" mass="98273">GTGFEPCKLPKIASRIFSIDGRKNLLRNSGETKSLAAEDMTGWINLPLKRTDSVDFKKPLEKFIKNTFSAEAVTENEDAIAELTKLRNTCVTQTLEKHESALEPLLRYYDQLESMEGKFPVSESQIRISFTWYDAFDKGSLFGYRKGSMPSLHYECLCLLFNIGVLQGQIAANQNFQSDDGLKTAAKMFQRSSGCFQLLKDSVFSKLHQVPTPDLSVEMLSALSAIMLAQGQESIWNKTEQDKMKDAVIAKVAAQAADFYKEANAAFQVSTVKQQLEKEWGVILLSKHDFFIAIAQYHMARLAKDKGAYGEGVARFQLAEQHMLNVAKNSMGLVDCKTWQSRINREAQELKKDNEFIYHERIPSVDRLEAIGRAALAKSIPLSKPASSSFVDLFSKLVPIAVHNAVQAYESRKGEIVNTEIGRLREGTQLMNSVLASLNLPAAIEDLSGQTIPKSMLDKSAVVKEKGGLASIDTYMQNLPELLQRNREILDEATRIMDDEERDDTQMRNRFETKWTPKPSAELTVQLRQEADKYRGIMENAVRADGVVREKYNKHRRHMDLLSKGEAELTAAIPKVGTASSSSASTPAVQELRKLMEQVDTIKAERDTLEKDLKVQQDDMAVKFLSALAADGTIPDVEGIISSNLSSGFDSLKRSVTDSMASQEKTMAAVQTANDKFVKEKQSGRAVTERETMLKDLATAYDIYMELLGNLQEGTKFYNDFTPILIRYQQKVNDLVFARKTEREELSRDLQKSIANQPPEQTPQAPPHHQALGGRTTAPPRPAPPSTQQPPAAAIGPTPTGQALPTAAPSGPPPQYPASSYQPLPQPGYVPYGYGGYYSPGGNSGGYPGYTPPLAPGYYYPGGYGMPPPQGFPPHGQQPPSQGQYPSR</sequence>
<comment type="caution">
    <text evidence="4">The sequence shown here is derived from an EMBL/GenBank/DDBJ whole genome shotgun (WGS) entry which is preliminary data.</text>
</comment>
<dbReference type="FunFam" id="1.25.40.280:FF:000001">
    <property type="entry name" value="programmed cell death 6-interacting protein-like isoform X1"/>
    <property type="match status" value="1"/>
</dbReference>
<accession>A0AAD9QIM6</accession>
<feature type="domain" description="BRO1" evidence="3">
    <location>
        <begin position="42"/>
        <end position="431"/>
    </location>
</feature>
<dbReference type="Pfam" id="PF13949">
    <property type="entry name" value="ALIX_LYPXL_bnd"/>
    <property type="match status" value="1"/>
</dbReference>
<feature type="compositionally biased region" description="Low complexity" evidence="2">
    <location>
        <begin position="873"/>
        <end position="888"/>
    </location>
</feature>
<evidence type="ECO:0000259" key="3">
    <source>
        <dbReference type="PROSITE" id="PS51180"/>
    </source>
</evidence>
<evidence type="ECO:0000256" key="2">
    <source>
        <dbReference type="SAM" id="MobiDB-lite"/>
    </source>
</evidence>
<dbReference type="EMBL" id="JARQWQ010000030">
    <property type="protein sequence ID" value="KAK2562019.1"/>
    <property type="molecule type" value="Genomic_DNA"/>
</dbReference>
<dbReference type="GO" id="GO:0005768">
    <property type="term" value="C:endosome"/>
    <property type="evidence" value="ECO:0007669"/>
    <property type="project" value="TreeGrafter"/>
</dbReference>
<name>A0AAD9QIM6_ACRCE</name>
<dbReference type="CDD" id="cd09240">
    <property type="entry name" value="BRO1_Alix"/>
    <property type="match status" value="1"/>
</dbReference>
<feature type="compositionally biased region" description="Gly residues" evidence="2">
    <location>
        <begin position="833"/>
        <end position="848"/>
    </location>
</feature>
<evidence type="ECO:0000256" key="1">
    <source>
        <dbReference type="SAM" id="Coils"/>
    </source>
</evidence>
<dbReference type="PANTHER" id="PTHR23030">
    <property type="entry name" value="PCD6 INTERACTING PROTEIN-RELATED"/>
    <property type="match status" value="1"/>
</dbReference>
<organism evidence="4 5">
    <name type="scientific">Acropora cervicornis</name>
    <name type="common">Staghorn coral</name>
    <dbReference type="NCBI Taxonomy" id="6130"/>
    <lineage>
        <taxon>Eukaryota</taxon>
        <taxon>Metazoa</taxon>
        <taxon>Cnidaria</taxon>
        <taxon>Anthozoa</taxon>
        <taxon>Hexacorallia</taxon>
        <taxon>Scleractinia</taxon>
        <taxon>Astrocoeniina</taxon>
        <taxon>Acroporidae</taxon>
        <taxon>Acropora</taxon>
    </lineage>
</organism>
<feature type="compositionally biased region" description="Low complexity" evidence="2">
    <location>
        <begin position="789"/>
        <end position="809"/>
    </location>
</feature>
<dbReference type="Gene3D" id="1.20.120.560">
    <property type="entry name" value="alix/aip1 in complex with the ypdl late domain"/>
    <property type="match status" value="1"/>
</dbReference>
<feature type="non-terminal residue" evidence="4">
    <location>
        <position position="1"/>
    </location>
</feature>
<dbReference type="CDD" id="cd09235">
    <property type="entry name" value="V_Alix"/>
    <property type="match status" value="1"/>
</dbReference>
<feature type="compositionally biased region" description="Low complexity" evidence="2">
    <location>
        <begin position="817"/>
        <end position="832"/>
    </location>
</feature>
<proteinExistence type="predicted"/>
<dbReference type="PANTHER" id="PTHR23030:SF39">
    <property type="entry name" value="PROGRAMMED CELL DEATH 6-INTERACTING PROTEIN"/>
    <property type="match status" value="1"/>
</dbReference>
<feature type="region of interest" description="Disordered" evidence="2">
    <location>
        <begin position="756"/>
        <end position="888"/>
    </location>
</feature>
<dbReference type="AlphaFoldDB" id="A0AAD9QIM6"/>
<dbReference type="SMART" id="SM01041">
    <property type="entry name" value="BRO1"/>
    <property type="match status" value="1"/>
</dbReference>
<dbReference type="InterPro" id="IPR038499">
    <property type="entry name" value="BRO1_sf"/>
</dbReference>
<reference evidence="4" key="1">
    <citation type="journal article" date="2023" name="G3 (Bethesda)">
        <title>Whole genome assembly and annotation of the endangered Caribbean coral Acropora cervicornis.</title>
        <authorList>
            <person name="Selwyn J.D."/>
            <person name="Vollmer S.V."/>
        </authorList>
    </citation>
    <scope>NUCLEOTIDE SEQUENCE</scope>
    <source>
        <strain evidence="4">K2</strain>
    </source>
</reference>
<dbReference type="Proteomes" id="UP001249851">
    <property type="component" value="Unassembled WGS sequence"/>
</dbReference>
<gene>
    <name evidence="4" type="ORF">P5673_014757</name>
</gene>
<dbReference type="PROSITE" id="PS51180">
    <property type="entry name" value="BRO1"/>
    <property type="match status" value="1"/>
</dbReference>
<protein>
    <submittedName>
        <fullName evidence="4">Programmed cell death 6-interacting protein</fullName>
    </submittedName>
</protein>
<dbReference type="Gene3D" id="1.20.140.50">
    <property type="entry name" value="alix/aip1 like domains"/>
    <property type="match status" value="1"/>
</dbReference>
<feature type="compositionally biased region" description="Pro residues" evidence="2">
    <location>
        <begin position="779"/>
        <end position="788"/>
    </location>
</feature>
<keyword evidence="1" id="KW-0175">Coiled coil</keyword>
<evidence type="ECO:0000313" key="5">
    <source>
        <dbReference type="Proteomes" id="UP001249851"/>
    </source>
</evidence>
<evidence type="ECO:0000313" key="4">
    <source>
        <dbReference type="EMBL" id="KAK2562019.1"/>
    </source>
</evidence>
<reference evidence="4" key="2">
    <citation type="journal article" date="2023" name="Science">
        <title>Genomic signatures of disease resistance in endangered staghorn corals.</title>
        <authorList>
            <person name="Vollmer S.V."/>
            <person name="Selwyn J.D."/>
            <person name="Despard B.A."/>
            <person name="Roesel C.L."/>
        </authorList>
    </citation>
    <scope>NUCLEOTIDE SEQUENCE</scope>
    <source>
        <strain evidence="4">K2</strain>
    </source>
</reference>
<dbReference type="InterPro" id="IPR025304">
    <property type="entry name" value="ALIX_V_dom"/>
</dbReference>